<gene>
    <name evidence="2" type="ORF">Poly59_01650</name>
</gene>
<accession>A0A5C6F789</accession>
<dbReference type="Proteomes" id="UP000317977">
    <property type="component" value="Unassembled WGS sequence"/>
</dbReference>
<proteinExistence type="predicted"/>
<keyword evidence="3" id="KW-1185">Reference proteome</keyword>
<dbReference type="InterPro" id="IPR016833">
    <property type="entry name" value="Put_Na-Bile_cotransptr"/>
</dbReference>
<dbReference type="Gene3D" id="1.20.1530.20">
    <property type="match status" value="1"/>
</dbReference>
<feature type="transmembrane region" description="Helical" evidence="1">
    <location>
        <begin position="36"/>
        <end position="55"/>
    </location>
</feature>
<dbReference type="EMBL" id="SJPX01000001">
    <property type="protein sequence ID" value="TWU57258.1"/>
    <property type="molecule type" value="Genomic_DNA"/>
</dbReference>
<dbReference type="RefSeq" id="WP_146532189.1">
    <property type="nucleotide sequence ID" value="NZ_SJPX01000001.1"/>
</dbReference>
<comment type="caution">
    <text evidence="2">The sequence shown here is derived from an EMBL/GenBank/DDBJ whole genome shotgun (WGS) entry which is preliminary data.</text>
</comment>
<protein>
    <submittedName>
        <fullName evidence="2">Sodium Bile acid symporter family protein</fullName>
    </submittedName>
</protein>
<organism evidence="2 3">
    <name type="scientific">Rubripirellula reticaptiva</name>
    <dbReference type="NCBI Taxonomy" id="2528013"/>
    <lineage>
        <taxon>Bacteria</taxon>
        <taxon>Pseudomonadati</taxon>
        <taxon>Planctomycetota</taxon>
        <taxon>Planctomycetia</taxon>
        <taxon>Pirellulales</taxon>
        <taxon>Pirellulaceae</taxon>
        <taxon>Rubripirellula</taxon>
    </lineage>
</organism>
<dbReference type="InterPro" id="IPR038770">
    <property type="entry name" value="Na+/solute_symporter_sf"/>
</dbReference>
<keyword evidence="1" id="KW-0812">Transmembrane</keyword>
<feature type="transmembrane region" description="Helical" evidence="1">
    <location>
        <begin position="126"/>
        <end position="148"/>
    </location>
</feature>
<dbReference type="Pfam" id="PF13593">
    <property type="entry name" value="SBF_like"/>
    <property type="match status" value="1"/>
</dbReference>
<feature type="transmembrane region" description="Helical" evidence="1">
    <location>
        <begin position="7"/>
        <end position="24"/>
    </location>
</feature>
<sequence length="315" mass="33422">MWANAKNHWFLISIGLCFGAGYFAESWLAPITQIPLLRDGVVFVVMWAMGVTLAADTVRESIAKPTAALLAILINVFVVPLLALPSQWFLPAGVFGGLFVAALIPCTLASASVWTRRAGGDDSVTMMTTVVTNLACIAVVPIGLTMVLSRVSNISATDQILKLSILVALPLVIAQTMRGMGAAGWADRNKPRLSLLGQCGILVMVVFGAIASRQTVDLDGGESLNWPTLVILCLAAAAIHTTAFAIGIVASRGMGIDRDRQIAVGIGGSQKTLMVGLQIAIDCGVSVVPMLVYHLSQLVIDTAIVDRWKKKDNER</sequence>
<dbReference type="PANTHER" id="PTHR18640:SF5">
    <property type="entry name" value="SODIUM_BILE ACID COTRANSPORTER 7"/>
    <property type="match status" value="1"/>
</dbReference>
<feature type="transmembrane region" description="Helical" evidence="1">
    <location>
        <begin position="160"/>
        <end position="181"/>
    </location>
</feature>
<evidence type="ECO:0000313" key="3">
    <source>
        <dbReference type="Proteomes" id="UP000317977"/>
    </source>
</evidence>
<evidence type="ECO:0000313" key="2">
    <source>
        <dbReference type="EMBL" id="TWU57258.1"/>
    </source>
</evidence>
<keyword evidence="1" id="KW-1133">Transmembrane helix</keyword>
<keyword evidence="1" id="KW-0472">Membrane</keyword>
<dbReference type="GO" id="GO:0005886">
    <property type="term" value="C:plasma membrane"/>
    <property type="evidence" value="ECO:0007669"/>
    <property type="project" value="TreeGrafter"/>
</dbReference>
<name>A0A5C6F789_9BACT</name>
<feature type="transmembrane region" description="Helical" evidence="1">
    <location>
        <begin position="67"/>
        <end position="88"/>
    </location>
</feature>
<dbReference type="PANTHER" id="PTHR18640">
    <property type="entry name" value="SOLUTE CARRIER FAMILY 10 MEMBER 7"/>
    <property type="match status" value="1"/>
</dbReference>
<feature type="transmembrane region" description="Helical" evidence="1">
    <location>
        <begin position="94"/>
        <end position="114"/>
    </location>
</feature>
<reference evidence="2 3" key="1">
    <citation type="submission" date="2019-02" db="EMBL/GenBank/DDBJ databases">
        <title>Deep-cultivation of Planctomycetes and their phenomic and genomic characterization uncovers novel biology.</title>
        <authorList>
            <person name="Wiegand S."/>
            <person name="Jogler M."/>
            <person name="Boedeker C."/>
            <person name="Pinto D."/>
            <person name="Vollmers J."/>
            <person name="Rivas-Marin E."/>
            <person name="Kohn T."/>
            <person name="Peeters S.H."/>
            <person name="Heuer A."/>
            <person name="Rast P."/>
            <person name="Oberbeckmann S."/>
            <person name="Bunk B."/>
            <person name="Jeske O."/>
            <person name="Meyerdierks A."/>
            <person name="Storesund J.E."/>
            <person name="Kallscheuer N."/>
            <person name="Luecker S."/>
            <person name="Lage O.M."/>
            <person name="Pohl T."/>
            <person name="Merkel B.J."/>
            <person name="Hornburger P."/>
            <person name="Mueller R.-W."/>
            <person name="Bruemmer F."/>
            <person name="Labrenz M."/>
            <person name="Spormann A.M."/>
            <person name="Op Den Camp H."/>
            <person name="Overmann J."/>
            <person name="Amann R."/>
            <person name="Jetten M.S.M."/>
            <person name="Mascher T."/>
            <person name="Medema M.H."/>
            <person name="Devos D.P."/>
            <person name="Kaster A.-K."/>
            <person name="Ovreas L."/>
            <person name="Rohde M."/>
            <person name="Galperin M.Y."/>
            <person name="Jogler C."/>
        </authorList>
    </citation>
    <scope>NUCLEOTIDE SEQUENCE [LARGE SCALE GENOMIC DNA]</scope>
    <source>
        <strain evidence="2 3">Poly59</strain>
    </source>
</reference>
<dbReference type="AlphaFoldDB" id="A0A5C6F789"/>
<dbReference type="OrthoDB" id="245077at2"/>
<feature type="transmembrane region" description="Helical" evidence="1">
    <location>
        <begin position="224"/>
        <end position="250"/>
    </location>
</feature>
<evidence type="ECO:0000256" key="1">
    <source>
        <dbReference type="SAM" id="Phobius"/>
    </source>
</evidence>
<feature type="transmembrane region" description="Helical" evidence="1">
    <location>
        <begin position="193"/>
        <end position="212"/>
    </location>
</feature>